<evidence type="ECO:0000256" key="1">
    <source>
        <dbReference type="ARBA" id="ARBA00022617"/>
    </source>
</evidence>
<proteinExistence type="predicted"/>
<dbReference type="PANTHER" id="PTHR35008">
    <property type="entry name" value="BLL4482 PROTEIN-RELATED"/>
    <property type="match status" value="1"/>
</dbReference>
<evidence type="ECO:0000256" key="2">
    <source>
        <dbReference type="ARBA" id="ARBA00022723"/>
    </source>
</evidence>
<evidence type="ECO:0000256" key="3">
    <source>
        <dbReference type="ARBA" id="ARBA00023004"/>
    </source>
</evidence>
<dbReference type="Proteomes" id="UP001138921">
    <property type="component" value="Unassembled WGS sequence"/>
</dbReference>
<name>A0A9X1AA29_9HYPH</name>
<dbReference type="InterPro" id="IPR051459">
    <property type="entry name" value="Cytochrome_c-type_DH"/>
</dbReference>
<evidence type="ECO:0000313" key="6">
    <source>
        <dbReference type="EMBL" id="MBT1155997.1"/>
    </source>
</evidence>
<dbReference type="EMBL" id="JAFLWW010000003">
    <property type="protein sequence ID" value="MBT1155997.1"/>
    <property type="molecule type" value="Genomic_DNA"/>
</dbReference>
<reference evidence="6" key="1">
    <citation type="journal article" date="2021" name="Microorganisms">
        <title>Phylogenomic Reconstruction and Metabolic Potential of the Genus Aminobacter.</title>
        <authorList>
            <person name="Artuso I."/>
            <person name="Turrini P."/>
            <person name="Pirolo M."/>
            <person name="Lugli G.A."/>
            <person name="Ventura M."/>
            <person name="Visca P."/>
        </authorList>
    </citation>
    <scope>NUCLEOTIDE SEQUENCE</scope>
    <source>
        <strain evidence="6">LMG 26462</strain>
    </source>
</reference>
<dbReference type="GO" id="GO:0020037">
    <property type="term" value="F:heme binding"/>
    <property type="evidence" value="ECO:0007669"/>
    <property type="project" value="InterPro"/>
</dbReference>
<dbReference type="InterPro" id="IPR009056">
    <property type="entry name" value="Cyt_c-like_dom"/>
</dbReference>
<feature type="domain" description="Cytochrome c" evidence="5">
    <location>
        <begin position="59"/>
        <end position="138"/>
    </location>
</feature>
<dbReference type="Gene3D" id="1.10.760.10">
    <property type="entry name" value="Cytochrome c-like domain"/>
    <property type="match status" value="1"/>
</dbReference>
<sequence length="155" mass="16220">MTAVPVRPSTLVFARHAIMTQQSKHTFGLLAVTAVFTVFSAAGALADSAGATFSDGDNFSEKTGQELYANVCQACHMDQGQGAVGAGKYPALAKNENLEAGGYPVYVILHGQKGMPPVGSMMSDDQVAAVVNYVRTNFGNDYKDPVTAEDVAGAR</sequence>
<protein>
    <submittedName>
        <fullName evidence="6">Cytochrome c</fullName>
    </submittedName>
</protein>
<dbReference type="PANTHER" id="PTHR35008:SF9">
    <property type="entry name" value="CYTOCHROME C DOMAIN-CONTAINING PROTEIN"/>
    <property type="match status" value="1"/>
</dbReference>
<dbReference type="GO" id="GO:0009055">
    <property type="term" value="F:electron transfer activity"/>
    <property type="evidence" value="ECO:0007669"/>
    <property type="project" value="InterPro"/>
</dbReference>
<dbReference type="InterPro" id="IPR036909">
    <property type="entry name" value="Cyt_c-like_dom_sf"/>
</dbReference>
<keyword evidence="3 4" id="KW-0408">Iron</keyword>
<accession>A0A9X1AA29</accession>
<dbReference type="Pfam" id="PF13442">
    <property type="entry name" value="Cytochrome_CBB3"/>
    <property type="match status" value="1"/>
</dbReference>
<evidence type="ECO:0000313" key="7">
    <source>
        <dbReference type="Proteomes" id="UP001138921"/>
    </source>
</evidence>
<keyword evidence="7" id="KW-1185">Reference proteome</keyword>
<dbReference type="PROSITE" id="PS51007">
    <property type="entry name" value="CYTC"/>
    <property type="match status" value="1"/>
</dbReference>
<keyword evidence="2 4" id="KW-0479">Metal-binding</keyword>
<dbReference type="GO" id="GO:0046872">
    <property type="term" value="F:metal ion binding"/>
    <property type="evidence" value="ECO:0007669"/>
    <property type="project" value="UniProtKB-KW"/>
</dbReference>
<keyword evidence="1 4" id="KW-0349">Heme</keyword>
<organism evidence="6 7">
    <name type="scientific">Aminobacter anthyllidis</name>
    <dbReference type="NCBI Taxonomy" id="1035067"/>
    <lineage>
        <taxon>Bacteria</taxon>
        <taxon>Pseudomonadati</taxon>
        <taxon>Pseudomonadota</taxon>
        <taxon>Alphaproteobacteria</taxon>
        <taxon>Hyphomicrobiales</taxon>
        <taxon>Phyllobacteriaceae</taxon>
        <taxon>Aminobacter</taxon>
    </lineage>
</organism>
<comment type="caution">
    <text evidence="6">The sequence shown here is derived from an EMBL/GenBank/DDBJ whole genome shotgun (WGS) entry which is preliminary data.</text>
</comment>
<dbReference type="AlphaFoldDB" id="A0A9X1AA29"/>
<gene>
    <name evidence="6" type="ORF">J1C56_10375</name>
</gene>
<evidence type="ECO:0000259" key="5">
    <source>
        <dbReference type="PROSITE" id="PS51007"/>
    </source>
</evidence>
<evidence type="ECO:0000256" key="4">
    <source>
        <dbReference type="PROSITE-ProRule" id="PRU00433"/>
    </source>
</evidence>
<reference evidence="6" key="2">
    <citation type="submission" date="2021-03" db="EMBL/GenBank/DDBJ databases">
        <authorList>
            <person name="Artuso I."/>
            <person name="Turrini P."/>
            <person name="Pirolo M."/>
            <person name="Lugli G.A."/>
            <person name="Ventura M."/>
            <person name="Visca P."/>
        </authorList>
    </citation>
    <scope>NUCLEOTIDE SEQUENCE</scope>
    <source>
        <strain evidence="6">LMG 26462</strain>
    </source>
</reference>
<dbReference type="SUPFAM" id="SSF46626">
    <property type="entry name" value="Cytochrome c"/>
    <property type="match status" value="1"/>
</dbReference>